<comment type="caution">
    <text evidence="1">The sequence shown here is derived from an EMBL/GenBank/DDBJ whole genome shotgun (WGS) entry which is preliminary data.</text>
</comment>
<name>A0ABR3Z1V0_9PEZI</name>
<accession>A0ABR3Z1V0</accession>
<sequence length="177" mass="19306">APGVSRPTTLDLRAIVYAQHACHADESMQVLLKLSDALTGQAELTFKPWEGKAHSNTTELANDFEFKSFCEMAYNIWKHIIVKDPGFTSFPPAPGIYGLPVTDLFKPIVSLFEHRATHCKVPIMALRHIVTDLLEDAVKVFRDAVDTDGLNAVAELDLMAGVVFCGKGNPAPLSTVA</sequence>
<evidence type="ECO:0000313" key="2">
    <source>
        <dbReference type="Proteomes" id="UP001583280"/>
    </source>
</evidence>
<protein>
    <submittedName>
        <fullName evidence="1">Uncharacterized protein</fullName>
    </submittedName>
</protein>
<feature type="non-terminal residue" evidence="1">
    <location>
        <position position="1"/>
    </location>
</feature>
<organism evidence="1 2">
    <name type="scientific">Ceratocystis pirilliformis</name>
    <dbReference type="NCBI Taxonomy" id="259994"/>
    <lineage>
        <taxon>Eukaryota</taxon>
        <taxon>Fungi</taxon>
        <taxon>Dikarya</taxon>
        <taxon>Ascomycota</taxon>
        <taxon>Pezizomycotina</taxon>
        <taxon>Sordariomycetes</taxon>
        <taxon>Hypocreomycetidae</taxon>
        <taxon>Microascales</taxon>
        <taxon>Ceratocystidaceae</taxon>
        <taxon>Ceratocystis</taxon>
    </lineage>
</organism>
<reference evidence="1 2" key="1">
    <citation type="journal article" date="2024" name="IMA Fungus">
        <title>IMA Genome - F19 : A genome assembly and annotation guide to empower mycologists, including annotated draft genome sequences of Ceratocystis pirilliformis, Diaporthe australafricana, Fusarium ophioides, Paecilomyces lecythidis, and Sporothrix stenoceras.</title>
        <authorList>
            <person name="Aylward J."/>
            <person name="Wilson A.M."/>
            <person name="Visagie C.M."/>
            <person name="Spraker J."/>
            <person name="Barnes I."/>
            <person name="Buitendag C."/>
            <person name="Ceriani C."/>
            <person name="Del Mar Angel L."/>
            <person name="du Plessis D."/>
            <person name="Fuchs T."/>
            <person name="Gasser K."/>
            <person name="Kramer D."/>
            <person name="Li W."/>
            <person name="Munsamy K."/>
            <person name="Piso A."/>
            <person name="Price J.L."/>
            <person name="Sonnekus B."/>
            <person name="Thomas C."/>
            <person name="van der Nest A."/>
            <person name="van Dijk A."/>
            <person name="van Heerden A."/>
            <person name="van Vuuren N."/>
            <person name="Yilmaz N."/>
            <person name="Duong T.A."/>
            <person name="van der Merwe N.A."/>
            <person name="Wingfield M.J."/>
            <person name="Wingfield B.D."/>
        </authorList>
    </citation>
    <scope>NUCLEOTIDE SEQUENCE [LARGE SCALE GENOMIC DNA]</scope>
    <source>
        <strain evidence="1 2">CMW 12675</strain>
    </source>
</reference>
<dbReference type="EMBL" id="JAWDJO010000089">
    <property type="protein sequence ID" value="KAL1894513.1"/>
    <property type="molecule type" value="Genomic_DNA"/>
</dbReference>
<keyword evidence="2" id="KW-1185">Reference proteome</keyword>
<evidence type="ECO:0000313" key="1">
    <source>
        <dbReference type="EMBL" id="KAL1894513.1"/>
    </source>
</evidence>
<proteinExistence type="predicted"/>
<dbReference type="Proteomes" id="UP001583280">
    <property type="component" value="Unassembled WGS sequence"/>
</dbReference>
<gene>
    <name evidence="1" type="ORF">Cpir12675_003639</name>
</gene>